<reference evidence="3 4" key="1">
    <citation type="submission" date="2018-01" db="EMBL/GenBank/DDBJ databases">
        <title>Draft genome sequence of Jishengella sp. NA12.</title>
        <authorList>
            <person name="Sahin N."/>
            <person name="Ay H."/>
            <person name="Saygin H."/>
        </authorList>
    </citation>
    <scope>NUCLEOTIDE SEQUENCE [LARGE SCALE GENOMIC DNA]</scope>
    <source>
        <strain evidence="3 4">NA12</strain>
    </source>
</reference>
<dbReference type="InterPro" id="IPR029063">
    <property type="entry name" value="SAM-dependent_MTases_sf"/>
</dbReference>
<comment type="caution">
    <text evidence="3">The sequence shown here is derived from an EMBL/GenBank/DDBJ whole genome shotgun (WGS) entry which is preliminary data.</text>
</comment>
<keyword evidence="3" id="KW-0489">Methyltransferase</keyword>
<dbReference type="InterPro" id="IPR052356">
    <property type="entry name" value="Thiol_S-MT"/>
</dbReference>
<dbReference type="PANTHER" id="PTHR45036:SF1">
    <property type="entry name" value="METHYLTRANSFERASE LIKE 7A"/>
    <property type="match status" value="1"/>
</dbReference>
<feature type="region of interest" description="Disordered" evidence="1">
    <location>
        <begin position="1"/>
        <end position="21"/>
    </location>
</feature>
<dbReference type="SUPFAM" id="SSF53335">
    <property type="entry name" value="S-adenosyl-L-methionine-dependent methyltransferases"/>
    <property type="match status" value="1"/>
</dbReference>
<dbReference type="InterPro" id="IPR013216">
    <property type="entry name" value="Methyltransf_11"/>
</dbReference>
<dbReference type="CDD" id="cd02440">
    <property type="entry name" value="AdoMet_MTases"/>
    <property type="match status" value="1"/>
</dbReference>
<proteinExistence type="predicted"/>
<protein>
    <submittedName>
        <fullName evidence="3">SAM-dependent methyltransferase</fullName>
    </submittedName>
</protein>
<keyword evidence="3" id="KW-0808">Transferase</keyword>
<sequence length="228" mass="25311">MGPARGCGTRAEADREDRGTQVPRRARLIHYWDDRAAGYEQKTATMERRLLADSRRWVCQRATGATLELAVGTGLNLSHYPDDVQVIGVDWSPEMVRVAARRASRSGRRVALARADAAALPFADDQFDTVLCTFSLCCVPDERAALTEAVRVLRPGGSLLLADHIVASHPVVRAVQHVAELVSIPLQGEHYTRRPLHTVRRLGLETVDTQRLTYGAIERVHARKPARH</sequence>
<evidence type="ECO:0000313" key="3">
    <source>
        <dbReference type="EMBL" id="PZG14260.1"/>
    </source>
</evidence>
<dbReference type="PANTHER" id="PTHR45036">
    <property type="entry name" value="METHYLTRANSFERASE LIKE 7B"/>
    <property type="match status" value="1"/>
</dbReference>
<evidence type="ECO:0000256" key="1">
    <source>
        <dbReference type="SAM" id="MobiDB-lite"/>
    </source>
</evidence>
<dbReference type="Pfam" id="PF08241">
    <property type="entry name" value="Methyltransf_11"/>
    <property type="match status" value="1"/>
</dbReference>
<organism evidence="3 4">
    <name type="scientific">Micromonospora craterilacus</name>
    <dbReference type="NCBI Taxonomy" id="1655439"/>
    <lineage>
        <taxon>Bacteria</taxon>
        <taxon>Bacillati</taxon>
        <taxon>Actinomycetota</taxon>
        <taxon>Actinomycetes</taxon>
        <taxon>Micromonosporales</taxon>
        <taxon>Micromonosporaceae</taxon>
        <taxon>Micromonospora</taxon>
    </lineage>
</organism>
<dbReference type="EMBL" id="POTY01000153">
    <property type="protein sequence ID" value="PZG14260.1"/>
    <property type="molecule type" value="Genomic_DNA"/>
</dbReference>
<dbReference type="OrthoDB" id="65624at2"/>
<dbReference type="GO" id="GO:0008757">
    <property type="term" value="F:S-adenosylmethionine-dependent methyltransferase activity"/>
    <property type="evidence" value="ECO:0007669"/>
    <property type="project" value="InterPro"/>
</dbReference>
<dbReference type="Proteomes" id="UP000248924">
    <property type="component" value="Unassembled WGS sequence"/>
</dbReference>
<keyword evidence="4" id="KW-1185">Reference proteome</keyword>
<dbReference type="Gene3D" id="3.40.50.150">
    <property type="entry name" value="Vaccinia Virus protein VP39"/>
    <property type="match status" value="1"/>
</dbReference>
<accession>A0A2W2EKV7</accession>
<evidence type="ECO:0000313" key="4">
    <source>
        <dbReference type="Proteomes" id="UP000248924"/>
    </source>
</evidence>
<dbReference type="GO" id="GO:0032259">
    <property type="term" value="P:methylation"/>
    <property type="evidence" value="ECO:0007669"/>
    <property type="project" value="UniProtKB-KW"/>
</dbReference>
<dbReference type="AlphaFoldDB" id="A0A2W2EKV7"/>
<name>A0A2W2EKV7_9ACTN</name>
<feature type="domain" description="Methyltransferase type 11" evidence="2">
    <location>
        <begin position="67"/>
        <end position="160"/>
    </location>
</feature>
<gene>
    <name evidence="3" type="ORF">C1I95_22125</name>
</gene>
<evidence type="ECO:0000259" key="2">
    <source>
        <dbReference type="Pfam" id="PF08241"/>
    </source>
</evidence>